<protein>
    <submittedName>
        <fullName evidence="2">Uncharacterized protein</fullName>
    </submittedName>
</protein>
<accession>A0A9E7J9P8</accession>
<evidence type="ECO:0000256" key="1">
    <source>
        <dbReference type="SAM" id="MobiDB-lite"/>
    </source>
</evidence>
<keyword evidence="3" id="KW-1185">Reference proteome</keyword>
<sequence length="111" mass="12465">MKSSKMSNNMKEKHQSEYYSSQTEDDVPQHNLKRLRRGPSRNDATAVWTNEERAVSYRVGMSIEAFGAFQVALELLGSVLVDLIDGWIDHVGGCNEYKGTSPLASFEAPFH</sequence>
<evidence type="ECO:0000313" key="3">
    <source>
        <dbReference type="Proteomes" id="UP001055439"/>
    </source>
</evidence>
<proteinExistence type="predicted"/>
<dbReference type="Proteomes" id="UP001055439">
    <property type="component" value="Chromosome 1"/>
</dbReference>
<reference evidence="2" key="1">
    <citation type="submission" date="2022-05" db="EMBL/GenBank/DDBJ databases">
        <title>The Musa troglodytarum L. genome provides insights into the mechanism of non-climacteric behaviour and enrichment of carotenoids.</title>
        <authorList>
            <person name="Wang J."/>
        </authorList>
    </citation>
    <scope>NUCLEOTIDE SEQUENCE</scope>
    <source>
        <tissue evidence="2">Leaf</tissue>
    </source>
</reference>
<dbReference type="AlphaFoldDB" id="A0A9E7J9P8"/>
<evidence type="ECO:0000313" key="2">
    <source>
        <dbReference type="EMBL" id="URD73155.1"/>
    </source>
</evidence>
<organism evidence="2 3">
    <name type="scientific">Musa troglodytarum</name>
    <name type="common">fe'i banana</name>
    <dbReference type="NCBI Taxonomy" id="320322"/>
    <lineage>
        <taxon>Eukaryota</taxon>
        <taxon>Viridiplantae</taxon>
        <taxon>Streptophyta</taxon>
        <taxon>Embryophyta</taxon>
        <taxon>Tracheophyta</taxon>
        <taxon>Spermatophyta</taxon>
        <taxon>Magnoliopsida</taxon>
        <taxon>Liliopsida</taxon>
        <taxon>Zingiberales</taxon>
        <taxon>Musaceae</taxon>
        <taxon>Musa</taxon>
    </lineage>
</organism>
<gene>
    <name evidence="2" type="ORF">MUK42_37373</name>
</gene>
<dbReference type="EMBL" id="CP097502">
    <property type="protein sequence ID" value="URD73155.1"/>
    <property type="molecule type" value="Genomic_DNA"/>
</dbReference>
<name>A0A9E7J9P8_9LILI</name>
<feature type="region of interest" description="Disordered" evidence="1">
    <location>
        <begin position="1"/>
        <end position="44"/>
    </location>
</feature>